<dbReference type="PANTHER" id="PTHR22803">
    <property type="entry name" value="MANNOSE, PHOSPHOLIPASE, LECTIN RECEPTOR RELATED"/>
    <property type="match status" value="1"/>
</dbReference>
<dbReference type="Pfam" id="PF00059">
    <property type="entry name" value="Lectin_C"/>
    <property type="match status" value="1"/>
</dbReference>
<dbReference type="CDD" id="cd03590">
    <property type="entry name" value="CLECT_DC-SIGN_like"/>
    <property type="match status" value="1"/>
</dbReference>
<dbReference type="InterPro" id="IPR033989">
    <property type="entry name" value="CD209-like_CTLD"/>
</dbReference>
<keyword evidence="4" id="KW-1185">Reference proteome</keyword>
<dbReference type="PROSITE" id="PS50041">
    <property type="entry name" value="C_TYPE_LECTIN_2"/>
    <property type="match status" value="1"/>
</dbReference>
<reference evidence="3" key="2">
    <citation type="submission" date="2025-09" db="UniProtKB">
        <authorList>
            <consortium name="Ensembl"/>
        </authorList>
    </citation>
    <scope>IDENTIFICATION</scope>
</reference>
<feature type="domain" description="C-type lectin" evidence="2">
    <location>
        <begin position="127"/>
        <end position="234"/>
    </location>
</feature>
<evidence type="ECO:0000259" key="2">
    <source>
        <dbReference type="PROSITE" id="PS50041"/>
    </source>
</evidence>
<dbReference type="AlphaFoldDB" id="A0A3Q3VXC1"/>
<protein>
    <recommendedName>
        <fullName evidence="2">C-type lectin domain-containing protein</fullName>
    </recommendedName>
</protein>
<dbReference type="SMART" id="SM00034">
    <property type="entry name" value="CLECT"/>
    <property type="match status" value="1"/>
</dbReference>
<evidence type="ECO:0000313" key="4">
    <source>
        <dbReference type="Proteomes" id="UP000261620"/>
    </source>
</evidence>
<evidence type="ECO:0000313" key="3">
    <source>
        <dbReference type="Ensembl" id="ENSMMOP00000000799.1"/>
    </source>
</evidence>
<organism evidence="3 4">
    <name type="scientific">Mola mola</name>
    <name type="common">Ocean sunfish</name>
    <name type="synonym">Tetraodon mola</name>
    <dbReference type="NCBI Taxonomy" id="94237"/>
    <lineage>
        <taxon>Eukaryota</taxon>
        <taxon>Metazoa</taxon>
        <taxon>Chordata</taxon>
        <taxon>Craniata</taxon>
        <taxon>Vertebrata</taxon>
        <taxon>Euteleostomi</taxon>
        <taxon>Actinopterygii</taxon>
        <taxon>Neopterygii</taxon>
        <taxon>Teleostei</taxon>
        <taxon>Neoteleostei</taxon>
        <taxon>Acanthomorphata</taxon>
        <taxon>Eupercaria</taxon>
        <taxon>Tetraodontiformes</taxon>
        <taxon>Molidae</taxon>
        <taxon>Mola</taxon>
    </lineage>
</organism>
<dbReference type="Gene3D" id="3.10.100.10">
    <property type="entry name" value="Mannose-Binding Protein A, subunit A"/>
    <property type="match status" value="1"/>
</dbReference>
<proteinExistence type="predicted"/>
<accession>A0A3Q3VXC1</accession>
<dbReference type="InterPro" id="IPR016186">
    <property type="entry name" value="C-type_lectin-like/link_sf"/>
</dbReference>
<dbReference type="Proteomes" id="UP000261620">
    <property type="component" value="Unplaced"/>
</dbReference>
<keyword evidence="1" id="KW-0430">Lectin</keyword>
<dbReference type="OMA" id="YLEYRTT"/>
<dbReference type="InterPro" id="IPR001304">
    <property type="entry name" value="C-type_lectin-like"/>
</dbReference>
<dbReference type="SUPFAM" id="SSF56436">
    <property type="entry name" value="C-type lectin-like"/>
    <property type="match status" value="1"/>
</dbReference>
<dbReference type="STRING" id="94237.ENSMMOP00000000799"/>
<reference evidence="3" key="1">
    <citation type="submission" date="2025-08" db="UniProtKB">
        <authorList>
            <consortium name="Ensembl"/>
        </authorList>
    </citation>
    <scope>IDENTIFICATION</scope>
</reference>
<dbReference type="InterPro" id="IPR016187">
    <property type="entry name" value="CTDL_fold"/>
</dbReference>
<dbReference type="Ensembl" id="ENSMMOT00000000812.1">
    <property type="protein sequence ID" value="ENSMMOP00000000799.1"/>
    <property type="gene ID" value="ENSMMOG00000000678.1"/>
</dbReference>
<sequence length="244" mass="28429">MLGTNVCTDHFVGQTDNVSLVLYLEYRTTGQDVSRGCHLPQYQRQHKTGKPRWHFPHSQNKQIILTELLKVTSRSHHDFSYLTMTFNNMTLKIARNSVSDTAASLKNLTEERDEFKRILGDYRWVYFRGSFYYASSTKKTWEQSRNDCLQKGADLVIINSKEEQAFTNQLKKYMWIGLTDSQIEGTWRWVDGSPLTKSYWSSGEPNVDSISVLNSFKTTKVDSKCFHAYTYISEDSWTSMLHQQ</sequence>
<dbReference type="GO" id="GO:0030246">
    <property type="term" value="F:carbohydrate binding"/>
    <property type="evidence" value="ECO:0007669"/>
    <property type="project" value="UniProtKB-KW"/>
</dbReference>
<evidence type="ECO:0000256" key="1">
    <source>
        <dbReference type="ARBA" id="ARBA00022734"/>
    </source>
</evidence>
<name>A0A3Q3VXC1_MOLML</name>
<dbReference type="InterPro" id="IPR050111">
    <property type="entry name" value="C-type_lectin/snaclec_domain"/>
</dbReference>